<keyword evidence="6 8" id="KW-0408">Iron</keyword>
<dbReference type="PANTHER" id="PTHR24305:SF77">
    <property type="entry name" value="CYTOCHROME P450 MONOOXYGENASE"/>
    <property type="match status" value="1"/>
</dbReference>
<dbReference type="PRINTS" id="PR00385">
    <property type="entry name" value="P450"/>
</dbReference>
<evidence type="ECO:0000256" key="6">
    <source>
        <dbReference type="ARBA" id="ARBA00023004"/>
    </source>
</evidence>
<comment type="cofactor">
    <cofactor evidence="1 8">
        <name>heme</name>
        <dbReference type="ChEBI" id="CHEBI:30413"/>
    </cofactor>
</comment>
<dbReference type="RefSeq" id="XP_069231703.1">
    <property type="nucleotide sequence ID" value="XM_069371010.1"/>
</dbReference>
<name>A0AB34KV15_9PEZI</name>
<keyword evidence="3 8" id="KW-0349">Heme</keyword>
<keyword evidence="5" id="KW-0560">Oxidoreductase</keyword>
<evidence type="ECO:0000313" key="9">
    <source>
        <dbReference type="EMBL" id="KAL1588598.1"/>
    </source>
</evidence>
<dbReference type="GO" id="GO:0016705">
    <property type="term" value="F:oxidoreductase activity, acting on paired donors, with incorporation or reduction of molecular oxygen"/>
    <property type="evidence" value="ECO:0007669"/>
    <property type="project" value="InterPro"/>
</dbReference>
<dbReference type="AlphaFoldDB" id="A0AB34KV15"/>
<evidence type="ECO:0000256" key="5">
    <source>
        <dbReference type="ARBA" id="ARBA00023002"/>
    </source>
</evidence>
<dbReference type="InterPro" id="IPR002401">
    <property type="entry name" value="Cyt_P450_E_grp-I"/>
</dbReference>
<dbReference type="GO" id="GO:0020037">
    <property type="term" value="F:heme binding"/>
    <property type="evidence" value="ECO:0007669"/>
    <property type="project" value="InterPro"/>
</dbReference>
<dbReference type="InterPro" id="IPR050121">
    <property type="entry name" value="Cytochrome_P450_monoxygenase"/>
</dbReference>
<dbReference type="GO" id="GO:0004497">
    <property type="term" value="F:monooxygenase activity"/>
    <property type="evidence" value="ECO:0007669"/>
    <property type="project" value="UniProtKB-KW"/>
</dbReference>
<dbReference type="InterPro" id="IPR036396">
    <property type="entry name" value="Cyt_P450_sf"/>
</dbReference>
<evidence type="ECO:0000313" key="10">
    <source>
        <dbReference type="Proteomes" id="UP000803884"/>
    </source>
</evidence>
<dbReference type="EMBL" id="JAAQHG020000006">
    <property type="protein sequence ID" value="KAL1588598.1"/>
    <property type="molecule type" value="Genomic_DNA"/>
</dbReference>
<dbReference type="Proteomes" id="UP000803884">
    <property type="component" value="Unassembled WGS sequence"/>
</dbReference>
<protein>
    <recommendedName>
        <fullName evidence="11">Pisatin demethylase</fullName>
    </recommendedName>
</protein>
<dbReference type="Gene3D" id="1.10.630.10">
    <property type="entry name" value="Cytochrome P450"/>
    <property type="match status" value="1"/>
</dbReference>
<dbReference type="GO" id="GO:0005506">
    <property type="term" value="F:iron ion binding"/>
    <property type="evidence" value="ECO:0007669"/>
    <property type="project" value="InterPro"/>
</dbReference>
<evidence type="ECO:0000256" key="4">
    <source>
        <dbReference type="ARBA" id="ARBA00022723"/>
    </source>
</evidence>
<dbReference type="PANTHER" id="PTHR24305">
    <property type="entry name" value="CYTOCHROME P450"/>
    <property type="match status" value="1"/>
</dbReference>
<keyword evidence="7" id="KW-0503">Monooxygenase</keyword>
<dbReference type="PRINTS" id="PR00463">
    <property type="entry name" value="EP450I"/>
</dbReference>
<sequence length="498" mass="55305">MSALSDMLASPAATQLGLLLVFLLVALRAFTNWRTLRHFEGPRLAKFGRGWLFWHSLHARVNRAQCEALKRYASPCRIGPNLLVTDDADLVRHMNAPGSKWTRSGWYDGVRLDARYDSVFSARDERLHADLRAKEIGGYNGRDIDTLEPDIDARVDDMIDLLRTKYSNAVVDIAAITRFFTLDVLSTVAFGRPFGFMAANADLWDYDKTTTQAMVLLEWVVNHPSFRRFFQNPIVQAIAAPKPTDAKGMGPVLGFAREAVAERFGPNAKVKKDMLGHFVSKGLSQLRCEVEANLQIVAGSDSTTTVLRSTLFLLAGTPVAYAKLRAEIDAAALAGALSHPVATYAEAQKLPYLSACLWEGLRNYPPLFGLKAKLAPKGGDTFKGVYYPEGTEVGICDDALCRNEGIFGADAHLFRPDRWVEADAETRVRYRQTVDVVFGSGRFMCLGRHIAMMELHKAIVELIRNFDWQIADPFAGIDSVAHNVHIQTNMNLLATPRS</sequence>
<evidence type="ECO:0000256" key="7">
    <source>
        <dbReference type="ARBA" id="ARBA00023033"/>
    </source>
</evidence>
<feature type="binding site" description="axial binding residue" evidence="8">
    <location>
        <position position="445"/>
    </location>
    <ligand>
        <name>heme</name>
        <dbReference type="ChEBI" id="CHEBI:30413"/>
    </ligand>
    <ligandPart>
        <name>Fe</name>
        <dbReference type="ChEBI" id="CHEBI:18248"/>
    </ligandPart>
</feature>
<organism evidence="9 10">
    <name type="scientific">Cladosporium halotolerans</name>
    <dbReference type="NCBI Taxonomy" id="1052096"/>
    <lineage>
        <taxon>Eukaryota</taxon>
        <taxon>Fungi</taxon>
        <taxon>Dikarya</taxon>
        <taxon>Ascomycota</taxon>
        <taxon>Pezizomycotina</taxon>
        <taxon>Dothideomycetes</taxon>
        <taxon>Dothideomycetidae</taxon>
        <taxon>Cladosporiales</taxon>
        <taxon>Cladosporiaceae</taxon>
        <taxon>Cladosporium</taxon>
    </lineage>
</organism>
<comment type="caution">
    <text evidence="9">The sequence shown here is derived from an EMBL/GenBank/DDBJ whole genome shotgun (WGS) entry which is preliminary data.</text>
</comment>
<evidence type="ECO:0000256" key="8">
    <source>
        <dbReference type="PIRSR" id="PIRSR602401-1"/>
    </source>
</evidence>
<proteinExistence type="inferred from homology"/>
<comment type="similarity">
    <text evidence="2">Belongs to the cytochrome P450 family.</text>
</comment>
<evidence type="ECO:0000256" key="1">
    <source>
        <dbReference type="ARBA" id="ARBA00001971"/>
    </source>
</evidence>
<keyword evidence="10" id="KW-1185">Reference proteome</keyword>
<keyword evidence="4 8" id="KW-0479">Metal-binding</keyword>
<dbReference type="InterPro" id="IPR001128">
    <property type="entry name" value="Cyt_P450"/>
</dbReference>
<evidence type="ECO:0000256" key="3">
    <source>
        <dbReference type="ARBA" id="ARBA00022617"/>
    </source>
</evidence>
<dbReference type="SUPFAM" id="SSF48264">
    <property type="entry name" value="Cytochrome P450"/>
    <property type="match status" value="1"/>
</dbReference>
<evidence type="ECO:0008006" key="11">
    <source>
        <dbReference type="Google" id="ProtNLM"/>
    </source>
</evidence>
<accession>A0AB34KV15</accession>
<evidence type="ECO:0000256" key="2">
    <source>
        <dbReference type="ARBA" id="ARBA00010617"/>
    </source>
</evidence>
<dbReference type="CDD" id="cd11060">
    <property type="entry name" value="CYP57A1-like"/>
    <property type="match status" value="1"/>
</dbReference>
<dbReference type="GeneID" id="96003848"/>
<gene>
    <name evidence="9" type="ORF">WHR41_02404</name>
</gene>
<dbReference type="Pfam" id="PF00067">
    <property type="entry name" value="p450"/>
    <property type="match status" value="1"/>
</dbReference>
<reference evidence="9 10" key="1">
    <citation type="journal article" date="2020" name="Microbiol. Resour. Announc.">
        <title>Draft Genome Sequence of a Cladosporium Species Isolated from the Mesophotic Ascidian Didemnum maculosum.</title>
        <authorList>
            <person name="Gioti A."/>
            <person name="Siaperas R."/>
            <person name="Nikolaivits E."/>
            <person name="Le Goff G."/>
            <person name="Ouazzani J."/>
            <person name="Kotoulas G."/>
            <person name="Topakas E."/>
        </authorList>
    </citation>
    <scope>NUCLEOTIDE SEQUENCE [LARGE SCALE GENOMIC DNA]</scope>
    <source>
        <strain evidence="9 10">TM138-S3</strain>
    </source>
</reference>